<feature type="compositionally biased region" description="Basic and acidic residues" evidence="1">
    <location>
        <begin position="212"/>
        <end position="236"/>
    </location>
</feature>
<feature type="region of interest" description="Disordered" evidence="1">
    <location>
        <begin position="204"/>
        <end position="273"/>
    </location>
</feature>
<feature type="compositionally biased region" description="Basic and acidic residues" evidence="1">
    <location>
        <begin position="454"/>
        <end position="472"/>
    </location>
</feature>
<dbReference type="AlphaFoldDB" id="A0A3P7H151"/>
<feature type="region of interest" description="Disordered" evidence="1">
    <location>
        <begin position="451"/>
        <end position="472"/>
    </location>
</feature>
<evidence type="ECO:0000313" key="2">
    <source>
        <dbReference type="EMBL" id="VDM47784.1"/>
    </source>
</evidence>
<accession>A0A3P7H151</accession>
<sequence length="611" mass="67617">MPLPEDKEAKVPVFNCPANKVHLFSPEDTLPHDADDAMKEAFQAAMKLVKEKGQMVPPRPRIVSSMVNASSQQKQVGESSTGYGGVKKGRSKNSTTSEEEKSGMKRAMRGSEDGEEGGATKFIPAVNEIVWLTSAGHPAWPVLVRQATKKLVMVDSFPLTGKSERYPQSACEKFDLNERSLAAAIKKERNPELKAALQSVQKYRLGGNEPGETSRKVQSRKDKAPAEYVKGGRLEESGGDVEEREGKVEVDDKSAANKEGSSDGANSREEKIEKASVASVIGKRQVKDIRGPLQGKKTKFSEEMQDLEKELAAKLENLKRGDVAWVKCGLGGIKNKWPVVVCLFMCSFVGQKRKWSISSKFEALVSCLGRCAIELVLSVDKAEKICTYAQLPLEGEVDEIEEGAQSAKLVDMLLYDIVQADKDNISSELLKAAIEQADEISEGKLDPLQIKKSTSGDEKAHTKENGWGNNEDKRKEIKPEELMEHCVSQNCRRHLLTIWSGTRSSERQSTYRRPAITPLRFEIHIGNLLPEADAGRLVDILEGWVQGFQDPEKSVIRRLHYIASVALPEALIYGITQVMQCSDAEANEIFEEAITKDPSQDMDETNVLRNT</sequence>
<feature type="compositionally biased region" description="Polar residues" evidence="1">
    <location>
        <begin position="66"/>
        <end position="81"/>
    </location>
</feature>
<reference evidence="2" key="1">
    <citation type="submission" date="2018-11" db="EMBL/GenBank/DDBJ databases">
        <authorList>
            <consortium name="Pathogen Informatics"/>
        </authorList>
    </citation>
    <scope>NUCLEOTIDE SEQUENCE [LARGE SCALE GENOMIC DNA]</scope>
</reference>
<feature type="region of interest" description="Disordered" evidence="1">
    <location>
        <begin position="66"/>
        <end position="119"/>
    </location>
</feature>
<evidence type="ECO:0000256" key="1">
    <source>
        <dbReference type="SAM" id="MobiDB-lite"/>
    </source>
</evidence>
<protein>
    <recommendedName>
        <fullName evidence="3">PWWP domain-containing protein</fullName>
    </recommendedName>
</protein>
<name>A0A3P7H151_TOXCA</name>
<proteinExistence type="predicted"/>
<organism evidence="2">
    <name type="scientific">Toxocara canis</name>
    <name type="common">Canine roundworm</name>
    <dbReference type="NCBI Taxonomy" id="6265"/>
    <lineage>
        <taxon>Eukaryota</taxon>
        <taxon>Metazoa</taxon>
        <taxon>Ecdysozoa</taxon>
        <taxon>Nematoda</taxon>
        <taxon>Chromadorea</taxon>
        <taxon>Rhabditida</taxon>
        <taxon>Spirurina</taxon>
        <taxon>Ascaridomorpha</taxon>
        <taxon>Ascaridoidea</taxon>
        <taxon>Toxocaridae</taxon>
        <taxon>Toxocara</taxon>
    </lineage>
</organism>
<evidence type="ECO:0008006" key="3">
    <source>
        <dbReference type="Google" id="ProtNLM"/>
    </source>
</evidence>
<feature type="compositionally biased region" description="Basic and acidic residues" evidence="1">
    <location>
        <begin position="244"/>
        <end position="256"/>
    </location>
</feature>
<gene>
    <name evidence="2" type="ORF">TCNE_LOCUS16463</name>
</gene>
<dbReference type="EMBL" id="UYWY01023617">
    <property type="protein sequence ID" value="VDM47784.1"/>
    <property type="molecule type" value="Genomic_DNA"/>
</dbReference>